<keyword evidence="1" id="KW-0238">DNA-binding</keyword>
<dbReference type="InterPro" id="IPR010998">
    <property type="entry name" value="Integrase_recombinase_N"/>
</dbReference>
<dbReference type="GO" id="GO:0003677">
    <property type="term" value="F:DNA binding"/>
    <property type="evidence" value="ECO:0007669"/>
    <property type="project" value="UniProtKB-KW"/>
</dbReference>
<evidence type="ECO:0008006" key="5">
    <source>
        <dbReference type="Google" id="ProtNLM"/>
    </source>
</evidence>
<evidence type="ECO:0000256" key="2">
    <source>
        <dbReference type="ARBA" id="ARBA00023172"/>
    </source>
</evidence>
<evidence type="ECO:0000256" key="1">
    <source>
        <dbReference type="ARBA" id="ARBA00023125"/>
    </source>
</evidence>
<dbReference type="GO" id="GO:0015074">
    <property type="term" value="P:DNA integration"/>
    <property type="evidence" value="ECO:0007669"/>
    <property type="project" value="InterPro"/>
</dbReference>
<dbReference type="SUPFAM" id="SSF56349">
    <property type="entry name" value="DNA breaking-rejoining enzymes"/>
    <property type="match status" value="2"/>
</dbReference>
<comment type="caution">
    <text evidence="3">The sequence shown here is derived from an EMBL/GenBank/DDBJ whole genome shotgun (WGS) entry which is preliminary data.</text>
</comment>
<dbReference type="OrthoDB" id="4529782at2"/>
<dbReference type="InterPro" id="IPR013762">
    <property type="entry name" value="Integrase-like_cat_sf"/>
</dbReference>
<dbReference type="RefSeq" id="WP_132609086.1">
    <property type="nucleotide sequence ID" value="NZ_SMKQ01000008.1"/>
</dbReference>
<keyword evidence="4" id="KW-1185">Reference proteome</keyword>
<organism evidence="3 4">
    <name type="scientific">Nonomuraea terrae</name>
    <dbReference type="NCBI Taxonomy" id="2530383"/>
    <lineage>
        <taxon>Bacteria</taxon>
        <taxon>Bacillati</taxon>
        <taxon>Actinomycetota</taxon>
        <taxon>Actinomycetes</taxon>
        <taxon>Streptosporangiales</taxon>
        <taxon>Streptosporangiaceae</taxon>
        <taxon>Nonomuraea</taxon>
    </lineage>
</organism>
<evidence type="ECO:0000313" key="3">
    <source>
        <dbReference type="EMBL" id="TDD54527.1"/>
    </source>
</evidence>
<dbReference type="Gene3D" id="1.10.150.130">
    <property type="match status" value="1"/>
</dbReference>
<keyword evidence="2" id="KW-0233">DNA recombination</keyword>
<dbReference type="AlphaFoldDB" id="A0A4V2YNJ9"/>
<name>A0A4V2YNJ9_9ACTN</name>
<accession>A0A4V2YNJ9</accession>
<proteinExistence type="predicted"/>
<evidence type="ECO:0000313" key="4">
    <source>
        <dbReference type="Proteomes" id="UP000295302"/>
    </source>
</evidence>
<dbReference type="EMBL" id="SMKQ01000008">
    <property type="protein sequence ID" value="TDD54527.1"/>
    <property type="molecule type" value="Genomic_DNA"/>
</dbReference>
<dbReference type="Proteomes" id="UP000295302">
    <property type="component" value="Unassembled WGS sequence"/>
</dbReference>
<protein>
    <recommendedName>
        <fullName evidence="5">Core-binding (CB) domain-containing protein</fullName>
    </recommendedName>
</protein>
<dbReference type="Gene3D" id="1.10.443.10">
    <property type="entry name" value="Intergrase catalytic core"/>
    <property type="match status" value="1"/>
</dbReference>
<dbReference type="InterPro" id="IPR011010">
    <property type="entry name" value="DNA_brk_join_enz"/>
</dbReference>
<reference evidence="3 4" key="1">
    <citation type="submission" date="2019-03" db="EMBL/GenBank/DDBJ databases">
        <title>Draft genome sequences of novel Actinobacteria.</title>
        <authorList>
            <person name="Sahin N."/>
            <person name="Ay H."/>
            <person name="Saygin H."/>
        </authorList>
    </citation>
    <scope>NUCLEOTIDE SEQUENCE [LARGE SCALE GENOMIC DNA]</scope>
    <source>
        <strain evidence="3 4">CH32</strain>
    </source>
</reference>
<gene>
    <name evidence="3" type="ORF">E1286_04875</name>
</gene>
<dbReference type="GO" id="GO:0006310">
    <property type="term" value="P:DNA recombination"/>
    <property type="evidence" value="ECO:0007669"/>
    <property type="project" value="UniProtKB-KW"/>
</dbReference>
<sequence length="563" mass="64041">MAFHQVRKDSVIVARWKRADGSYGTKSRHPDTGEYWADAEEAESWGNWMEDLEQRGLAPDYRKRKQQPEPEAADEDEVTVDQWFARWWPGIDLSLKGRNNYAYIFRAHVLPEWGHWPLSAIKASDVNAWEQRMIQAEYSRTGVAQSARTRLTTLLGDAVTEGLIGSNPALRQRHRGRRSGAGTAGRGQEKKAISPFHALVTAERMGVMSGRDDEFIFGVTVAWCALRDGEAFGLQRSDVKFGKIRLDWQLLEEVGEFYRLPPKDDSNRDIDLPPFLQDLLNRQIAAHPDRQCACKPRTIPGQEEQPCQGGPYIFLGERGAHPRRSNFSRRVFQPAVDGWYPDAKGKRRAGDPVLVAVDSTWPGAPVPSWPKAVKGEPWEPRPVRGYQRRPLHLGVNAASSKNDLVAFAVRQGMTERDARQLTREQILARFIRPVPADASVATWLPVEKGLTLHELGRHTHSTWLMDLSCPLQLRDDRMGHASPDMRGMRERYSHVTPESRVWLRGELERLWDGALARRAWFDLHSPVKVLDELLTPFRDGRREPIAPYERRGEVLEFPAATVG</sequence>